<name>A0ABW6E0A7_9ACTN</name>
<keyword evidence="3" id="KW-1185">Reference proteome</keyword>
<sequence length="123" mass="13520">MIPMYGVQPLPVDDEEAFDVTRTSERGERVLIRYADQDAALNVASSLNANAGGEWGVPSAQETPEEAPEPLPDDHTRTLAVQLTVEEFRELMRSVAYRLDADGPPVLARVLRKVGDAWTAAEE</sequence>
<organism evidence="2 3">
    <name type="scientific">Streptomyces bacillaris</name>
    <dbReference type="NCBI Taxonomy" id="68179"/>
    <lineage>
        <taxon>Bacteria</taxon>
        <taxon>Bacillati</taxon>
        <taxon>Actinomycetota</taxon>
        <taxon>Actinomycetes</taxon>
        <taxon>Kitasatosporales</taxon>
        <taxon>Streptomycetaceae</taxon>
        <taxon>Streptomyces</taxon>
    </lineage>
</organism>
<gene>
    <name evidence="2" type="ORF">ACFWR3_10805</name>
</gene>
<evidence type="ECO:0000256" key="1">
    <source>
        <dbReference type="SAM" id="MobiDB-lite"/>
    </source>
</evidence>
<proteinExistence type="predicted"/>
<dbReference type="Proteomes" id="UP001598300">
    <property type="component" value="Unassembled WGS sequence"/>
</dbReference>
<evidence type="ECO:0000313" key="3">
    <source>
        <dbReference type="Proteomes" id="UP001598300"/>
    </source>
</evidence>
<dbReference type="RefSeq" id="WP_141760818.1">
    <property type="nucleotide sequence ID" value="NZ_JBHVRE010000019.1"/>
</dbReference>
<accession>A0ABW6E0A7</accession>
<dbReference type="EMBL" id="JBHXPM010000008">
    <property type="protein sequence ID" value="MFD3956563.1"/>
    <property type="molecule type" value="Genomic_DNA"/>
</dbReference>
<feature type="region of interest" description="Disordered" evidence="1">
    <location>
        <begin position="51"/>
        <end position="74"/>
    </location>
</feature>
<reference evidence="2 3" key="1">
    <citation type="submission" date="2024-09" db="EMBL/GenBank/DDBJ databases">
        <title>The Natural Products Discovery Center: Release of the First 8490 Sequenced Strains for Exploring Actinobacteria Biosynthetic Diversity.</title>
        <authorList>
            <person name="Kalkreuter E."/>
            <person name="Kautsar S.A."/>
            <person name="Yang D."/>
            <person name="Bader C.D."/>
            <person name="Teijaro C.N."/>
            <person name="Fluegel L."/>
            <person name="Davis C.M."/>
            <person name="Simpson J.R."/>
            <person name="Lauterbach L."/>
            <person name="Steele A.D."/>
            <person name="Gui C."/>
            <person name="Meng S."/>
            <person name="Li G."/>
            <person name="Viehrig K."/>
            <person name="Ye F."/>
            <person name="Su P."/>
            <person name="Kiefer A.F."/>
            <person name="Nichols A."/>
            <person name="Cepeda A.J."/>
            <person name="Yan W."/>
            <person name="Fan B."/>
            <person name="Jiang Y."/>
            <person name="Adhikari A."/>
            <person name="Zheng C.-J."/>
            <person name="Schuster L."/>
            <person name="Cowan T.M."/>
            <person name="Smanski M.J."/>
            <person name="Chevrette M.G."/>
            <person name="De Carvalho L.P.S."/>
            <person name="Shen B."/>
        </authorList>
    </citation>
    <scope>NUCLEOTIDE SEQUENCE [LARGE SCALE GENOMIC DNA]</scope>
    <source>
        <strain evidence="2 3">NPDC058584</strain>
    </source>
</reference>
<comment type="caution">
    <text evidence="2">The sequence shown here is derived from an EMBL/GenBank/DDBJ whole genome shotgun (WGS) entry which is preliminary data.</text>
</comment>
<evidence type="ECO:0000313" key="2">
    <source>
        <dbReference type="EMBL" id="MFD3956563.1"/>
    </source>
</evidence>
<protein>
    <submittedName>
        <fullName evidence="2">Uncharacterized protein</fullName>
    </submittedName>
</protein>